<dbReference type="NCBIfam" id="TIGR00773">
    <property type="entry name" value="NhaA"/>
    <property type="match status" value="1"/>
</dbReference>
<dbReference type="GO" id="GO:0006885">
    <property type="term" value="P:regulation of pH"/>
    <property type="evidence" value="ECO:0007669"/>
    <property type="project" value="InterPro"/>
</dbReference>
<keyword evidence="4 6" id="KW-1133">Transmembrane helix</keyword>
<dbReference type="GO" id="GO:0015385">
    <property type="term" value="F:sodium:proton antiporter activity"/>
    <property type="evidence" value="ECO:0007669"/>
    <property type="project" value="TreeGrafter"/>
</dbReference>
<sequence length="506" mass="52943">MSFTLRAPPTPGIAGITQKNVVPEQIARTCYTSKVICGSIRPLQLQLTKTVRPTGAVSARRRTFRLTRHAAESANAGGPDGSSSTGDVQVAPSTKEAFEIHKLLDAGLGSVMLVAATVLSLFLANSKVAASYLHFWHTSVGPAALGLAMPIHHWVNEFLMAFFFFLVGLEIKKEFVSGSLRSLSKAILPCLGALGGMVVPMAIYFMLNLGAHGVPSGWAIPMATDIAFAMAIYGFFRHRMPGGVAAFLLTLATVDDLGAIAVIAVFFAKQISFQYLGAAVALCAALYHLQSQDAQGVQNLPVFASLGLLLWYCLLQGGINADIAGVATAMAIPSKSPVPEGSPVHEAHDGGAPVLMDHLIYKFTPWAALFIMPVFALANCAVPVDLTVLGSLIQAPVAHGIAAGLLLGKPIGITAFSLLGIKLGIASWPTGMTQKHLLTVGLLGGIGFTMSLFLIEQSLFGVTANIAKLAILLTSAAAALLGAGVMSTFETHDPSKTQTTGAWTEG</sequence>
<dbReference type="PANTHER" id="PTHR30341">
    <property type="entry name" value="SODIUM ION/PROTON ANTIPORTER NHAA-RELATED"/>
    <property type="match status" value="1"/>
</dbReference>
<dbReference type="InterPro" id="IPR023171">
    <property type="entry name" value="Na/H_antiporter_dom_sf"/>
</dbReference>
<feature type="transmembrane region" description="Helical" evidence="6">
    <location>
        <begin position="301"/>
        <end position="319"/>
    </location>
</feature>
<evidence type="ECO:0000256" key="4">
    <source>
        <dbReference type="ARBA" id="ARBA00022989"/>
    </source>
</evidence>
<evidence type="ECO:0000313" key="8">
    <source>
        <dbReference type="Proteomes" id="UP001190700"/>
    </source>
</evidence>
<reference evidence="7 8" key="1">
    <citation type="journal article" date="2015" name="Genome Biol. Evol.">
        <title>Comparative Genomics of a Bacterivorous Green Alga Reveals Evolutionary Causalities and Consequences of Phago-Mixotrophic Mode of Nutrition.</title>
        <authorList>
            <person name="Burns J.A."/>
            <person name="Paasch A."/>
            <person name="Narechania A."/>
            <person name="Kim E."/>
        </authorList>
    </citation>
    <scope>NUCLEOTIDE SEQUENCE [LARGE SCALE GENOMIC DNA]</scope>
    <source>
        <strain evidence="7 8">PLY_AMNH</strain>
    </source>
</reference>
<keyword evidence="3 6" id="KW-0812">Transmembrane</keyword>
<keyword evidence="8" id="KW-1185">Reference proteome</keyword>
<evidence type="ECO:0000313" key="7">
    <source>
        <dbReference type="EMBL" id="KAK3284342.1"/>
    </source>
</evidence>
<evidence type="ECO:0000256" key="1">
    <source>
        <dbReference type="ARBA" id="ARBA00004429"/>
    </source>
</evidence>
<dbReference type="PANTHER" id="PTHR30341:SF0">
    <property type="entry name" value="NA(+)_H(+) ANTIPORTER NHAA"/>
    <property type="match status" value="1"/>
</dbReference>
<feature type="transmembrane region" description="Helical" evidence="6">
    <location>
        <begin position="186"/>
        <end position="206"/>
    </location>
</feature>
<dbReference type="GO" id="GO:0005886">
    <property type="term" value="C:plasma membrane"/>
    <property type="evidence" value="ECO:0007669"/>
    <property type="project" value="UniProtKB-SubCell"/>
</dbReference>
<comment type="caution">
    <text evidence="7">The sequence shown here is derived from an EMBL/GenBank/DDBJ whole genome shotgun (WGS) entry which is preliminary data.</text>
</comment>
<dbReference type="AlphaFoldDB" id="A0AAE0LGI4"/>
<protein>
    <recommendedName>
        <fullName evidence="9">Na+/H+ antiporter NhaA</fullName>
    </recommendedName>
</protein>
<dbReference type="Proteomes" id="UP001190700">
    <property type="component" value="Unassembled WGS sequence"/>
</dbReference>
<feature type="transmembrane region" description="Helical" evidence="6">
    <location>
        <begin position="243"/>
        <end position="267"/>
    </location>
</feature>
<evidence type="ECO:0000256" key="5">
    <source>
        <dbReference type="ARBA" id="ARBA00023136"/>
    </source>
</evidence>
<gene>
    <name evidence="7" type="ORF">CYMTET_8004</name>
</gene>
<dbReference type="EMBL" id="LGRX02002317">
    <property type="protein sequence ID" value="KAK3284342.1"/>
    <property type="molecule type" value="Genomic_DNA"/>
</dbReference>
<feature type="transmembrane region" description="Helical" evidence="6">
    <location>
        <begin position="218"/>
        <end position="236"/>
    </location>
</feature>
<dbReference type="HAMAP" id="MF_01844">
    <property type="entry name" value="NhaA"/>
    <property type="match status" value="1"/>
</dbReference>
<feature type="transmembrane region" description="Helical" evidence="6">
    <location>
        <begin position="144"/>
        <end position="166"/>
    </location>
</feature>
<keyword evidence="2" id="KW-1003">Cell membrane</keyword>
<dbReference type="InterPro" id="IPR004670">
    <property type="entry name" value="NhaA"/>
</dbReference>
<feature type="transmembrane region" description="Helical" evidence="6">
    <location>
        <begin position="437"/>
        <end position="455"/>
    </location>
</feature>
<organism evidence="7 8">
    <name type="scientific">Cymbomonas tetramitiformis</name>
    <dbReference type="NCBI Taxonomy" id="36881"/>
    <lineage>
        <taxon>Eukaryota</taxon>
        <taxon>Viridiplantae</taxon>
        <taxon>Chlorophyta</taxon>
        <taxon>Pyramimonadophyceae</taxon>
        <taxon>Pyramimonadales</taxon>
        <taxon>Pyramimonadaceae</taxon>
        <taxon>Cymbomonas</taxon>
    </lineage>
</organism>
<proteinExistence type="inferred from homology"/>
<feature type="transmembrane region" description="Helical" evidence="6">
    <location>
        <begin position="273"/>
        <end position="289"/>
    </location>
</feature>
<evidence type="ECO:0000256" key="3">
    <source>
        <dbReference type="ARBA" id="ARBA00022692"/>
    </source>
</evidence>
<accession>A0AAE0LGI4</accession>
<feature type="transmembrane region" description="Helical" evidence="6">
    <location>
        <begin position="366"/>
        <end position="389"/>
    </location>
</feature>
<evidence type="ECO:0000256" key="2">
    <source>
        <dbReference type="ARBA" id="ARBA00022475"/>
    </source>
</evidence>
<dbReference type="Gene3D" id="1.20.1530.10">
    <property type="entry name" value="Na+/H+ antiporter like domain"/>
    <property type="match status" value="1"/>
</dbReference>
<feature type="transmembrane region" description="Helical" evidence="6">
    <location>
        <begin position="467"/>
        <end position="489"/>
    </location>
</feature>
<dbReference type="Pfam" id="PF06965">
    <property type="entry name" value="Na_H_antiport_1"/>
    <property type="match status" value="1"/>
</dbReference>
<feature type="transmembrane region" description="Helical" evidence="6">
    <location>
        <begin position="401"/>
        <end position="425"/>
    </location>
</feature>
<keyword evidence="5 6" id="KW-0472">Membrane</keyword>
<comment type="subcellular location">
    <subcellularLocation>
        <location evidence="1">Cell inner membrane</location>
        <topology evidence="1">Multi-pass membrane protein</topology>
    </subcellularLocation>
</comment>
<name>A0AAE0LGI4_9CHLO</name>
<evidence type="ECO:0000256" key="6">
    <source>
        <dbReference type="SAM" id="Phobius"/>
    </source>
</evidence>
<evidence type="ECO:0008006" key="9">
    <source>
        <dbReference type="Google" id="ProtNLM"/>
    </source>
</evidence>
<feature type="transmembrane region" description="Helical" evidence="6">
    <location>
        <begin position="103"/>
        <end position="124"/>
    </location>
</feature>